<accession>A0A816I2H5</accession>
<evidence type="ECO:0000313" key="1">
    <source>
        <dbReference type="EMBL" id="CAF1698796.1"/>
    </source>
</evidence>
<protein>
    <submittedName>
        <fullName evidence="1">(rape) hypothetical protein</fullName>
    </submittedName>
</protein>
<reference evidence="1" key="1">
    <citation type="submission" date="2021-01" db="EMBL/GenBank/DDBJ databases">
        <authorList>
            <consortium name="Genoscope - CEA"/>
            <person name="William W."/>
        </authorList>
    </citation>
    <scope>NUCLEOTIDE SEQUENCE</scope>
</reference>
<proteinExistence type="predicted"/>
<organism evidence="1">
    <name type="scientific">Brassica napus</name>
    <name type="common">Rape</name>
    <dbReference type="NCBI Taxonomy" id="3708"/>
    <lineage>
        <taxon>Eukaryota</taxon>
        <taxon>Viridiplantae</taxon>
        <taxon>Streptophyta</taxon>
        <taxon>Embryophyta</taxon>
        <taxon>Tracheophyta</taxon>
        <taxon>Spermatophyta</taxon>
        <taxon>Magnoliopsida</taxon>
        <taxon>eudicotyledons</taxon>
        <taxon>Gunneridae</taxon>
        <taxon>Pentapetalae</taxon>
        <taxon>rosids</taxon>
        <taxon>malvids</taxon>
        <taxon>Brassicales</taxon>
        <taxon>Brassicaceae</taxon>
        <taxon>Brassiceae</taxon>
        <taxon>Brassica</taxon>
    </lineage>
</organism>
<gene>
    <name evidence="1" type="ORF">DARMORV10_C03P15740.1</name>
</gene>
<name>A0A816I2H5_BRANA</name>
<dbReference type="Proteomes" id="UP001295469">
    <property type="component" value="Chromosome C03"/>
</dbReference>
<sequence>MWFCCCSNLFLYCLGFFTVRMEPLLHFWRVKVAIKAFT</sequence>
<dbReference type="AlphaFoldDB" id="A0A816I2H5"/>
<feature type="non-terminal residue" evidence="1">
    <location>
        <position position="38"/>
    </location>
</feature>
<dbReference type="EMBL" id="HG994367">
    <property type="protein sequence ID" value="CAF1698796.1"/>
    <property type="molecule type" value="Genomic_DNA"/>
</dbReference>